<dbReference type="Gene3D" id="1.10.510.10">
    <property type="entry name" value="Transferase(Phosphotransferase) domain 1"/>
    <property type="match status" value="1"/>
</dbReference>
<dbReference type="FunFam" id="3.30.200.20:FF:000108">
    <property type="entry name" value="Serine/threonine-protein kinase Nek2"/>
    <property type="match status" value="1"/>
</dbReference>
<dbReference type="EMBL" id="JABFUD020000021">
    <property type="protein sequence ID" value="KAI5063063.1"/>
    <property type="molecule type" value="Genomic_DNA"/>
</dbReference>
<comment type="caution">
    <text evidence="13">The sequence shown here is derived from an EMBL/GenBank/DDBJ whole genome shotgun (WGS) entry which is preliminary data.</text>
</comment>
<dbReference type="SMART" id="SM00220">
    <property type="entry name" value="S_TKc"/>
    <property type="match status" value="1"/>
</dbReference>
<dbReference type="GO" id="GO:0004674">
    <property type="term" value="F:protein serine/threonine kinase activity"/>
    <property type="evidence" value="ECO:0007669"/>
    <property type="project" value="UniProtKB-KW"/>
</dbReference>
<dbReference type="PROSITE" id="PS50011">
    <property type="entry name" value="PROTEIN_KINASE_DOM"/>
    <property type="match status" value="1"/>
</dbReference>
<evidence type="ECO:0000256" key="1">
    <source>
        <dbReference type="ARBA" id="ARBA00010886"/>
    </source>
</evidence>
<evidence type="ECO:0000256" key="6">
    <source>
        <dbReference type="ARBA" id="ARBA00022777"/>
    </source>
</evidence>
<accession>A0A9D4U8Q6</accession>
<dbReference type="InterPro" id="IPR050660">
    <property type="entry name" value="NEK_Ser/Thr_kinase"/>
</dbReference>
<comment type="catalytic activity">
    <reaction evidence="8">
        <text>L-threonyl-[protein] + ATP = O-phospho-L-threonyl-[protein] + ADP + H(+)</text>
        <dbReference type="Rhea" id="RHEA:46608"/>
        <dbReference type="Rhea" id="RHEA-COMP:11060"/>
        <dbReference type="Rhea" id="RHEA-COMP:11605"/>
        <dbReference type="ChEBI" id="CHEBI:15378"/>
        <dbReference type="ChEBI" id="CHEBI:30013"/>
        <dbReference type="ChEBI" id="CHEBI:30616"/>
        <dbReference type="ChEBI" id="CHEBI:61977"/>
        <dbReference type="ChEBI" id="CHEBI:456216"/>
        <dbReference type="EC" id="2.7.11.1"/>
    </reaction>
</comment>
<dbReference type="PROSITE" id="PS00107">
    <property type="entry name" value="PROTEIN_KINASE_ATP"/>
    <property type="match status" value="1"/>
</dbReference>
<dbReference type="InterPro" id="IPR011009">
    <property type="entry name" value="Kinase-like_dom_sf"/>
</dbReference>
<dbReference type="InterPro" id="IPR008271">
    <property type="entry name" value="Ser/Thr_kinase_AS"/>
</dbReference>
<dbReference type="CDD" id="cd08215">
    <property type="entry name" value="STKc_Nek"/>
    <property type="match status" value="1"/>
</dbReference>
<protein>
    <recommendedName>
        <fullName evidence="2">non-specific serine/threonine protein kinase</fullName>
        <ecNumber evidence="2">2.7.11.1</ecNumber>
    </recommendedName>
</protein>
<evidence type="ECO:0000256" key="11">
    <source>
        <dbReference type="SAM" id="MobiDB-lite"/>
    </source>
</evidence>
<keyword evidence="7 10" id="KW-0067">ATP-binding</keyword>
<dbReference type="EC" id="2.7.11.1" evidence="2"/>
<evidence type="ECO:0000256" key="2">
    <source>
        <dbReference type="ARBA" id="ARBA00012513"/>
    </source>
</evidence>
<dbReference type="PANTHER" id="PTHR43671">
    <property type="entry name" value="SERINE/THREONINE-PROTEIN KINASE NEK"/>
    <property type="match status" value="1"/>
</dbReference>
<comment type="similarity">
    <text evidence="1">Belongs to the protein kinase superfamily. NEK Ser/Thr protein kinase family. NIMA subfamily.</text>
</comment>
<name>A0A9D4U8Q6_ADICA</name>
<dbReference type="GO" id="GO:0005524">
    <property type="term" value="F:ATP binding"/>
    <property type="evidence" value="ECO:0007669"/>
    <property type="project" value="UniProtKB-UniRule"/>
</dbReference>
<sequence length="858" mass="95061">MESRMDQYEIMEQVGRGAFGNAILVTHKLERKKYVMKKIRLARQTDRCRRSAHQEMELISKVQHPFIVEHKESWVEKGCYVCIVTGYCECGDLAEAIRKANGVLFPEDKICRWFVQLLLALEYLHSKHIMHRDLKCSNIFLTKDQEVRLGDFGLAKLMKEDDLACSVVGTPNYMCPELLADIPYGFKSDIWSLGCCMFEITAHKPAFKAFDMAGLITKINRSTIAPLPSGFSPALKGLVKIMLRKNPEHRPTATDLLKHPHLQPYVVQVKKIMELSSCLSPSAHIKKRYLNRHSRSESPCGRQPIGENDGSNLSPKCSPLRALVAKRIGEPAKIPKTSSHSDISHPEEAPWVLDNRTGLNDCSQQYPAAFSKNESEGVSETHCSTDLLGQRLNLDASLNNPLGSSRFKMDAGLCDRNAKWNAGSCDPNEVEYSSNNTLLSSQVLVEQPELHAVRECSVLTEELRPCPTLLSLQLASAELQACIARSQKAEVSNVPHNKGQQQDEMQVATHRAFDRNCSGELDCLPQHGCDTQTSSSITSCRPRSFNELPGSSSPSPFHKTKGCLNRLDFSEASSASGLKVTARAFSDIQLRQTSGGVEKQVNGGTCMMTDSAIGESPRLDITAASTVAYSDFPIVSANAPQTPRLLVSADNSSCAQQKSYHNTDMIVEAEGDTPKASTCGSSSLSHSSKLDSSQPTDTLFCSLNESMDQGSEHEFRTQEKGTIFVDEKQPVHTSPVVNDVVHVIRHSTFRMGAEQQQEQDKEITQHGLYQAQQVKEKEITQHGLYQAPTEDDVSFKDRAEALEGLLELCAQLLQQQRLSELEVVLQPFGPNPSAVSSRETAIWITKSLASVMQDSKRH</sequence>
<reference evidence="13" key="1">
    <citation type="submission" date="2021-01" db="EMBL/GenBank/DDBJ databases">
        <title>Adiantum capillus-veneris genome.</title>
        <authorList>
            <person name="Fang Y."/>
            <person name="Liao Q."/>
        </authorList>
    </citation>
    <scope>NUCLEOTIDE SEQUENCE</scope>
    <source>
        <strain evidence="13">H3</strain>
        <tissue evidence="13">Leaf</tissue>
    </source>
</reference>
<gene>
    <name evidence="13" type="ORF">GOP47_0021610</name>
</gene>
<dbReference type="InterPro" id="IPR000719">
    <property type="entry name" value="Prot_kinase_dom"/>
</dbReference>
<feature type="region of interest" description="Disordered" evidence="11">
    <location>
        <begin position="294"/>
        <end position="313"/>
    </location>
</feature>
<dbReference type="SUPFAM" id="SSF56112">
    <property type="entry name" value="Protein kinase-like (PK-like)"/>
    <property type="match status" value="1"/>
</dbReference>
<dbReference type="Gene3D" id="3.30.200.20">
    <property type="entry name" value="Phosphorylase Kinase, domain 1"/>
    <property type="match status" value="1"/>
</dbReference>
<evidence type="ECO:0000256" key="3">
    <source>
        <dbReference type="ARBA" id="ARBA00022527"/>
    </source>
</evidence>
<feature type="domain" description="Protein kinase" evidence="12">
    <location>
        <begin position="8"/>
        <end position="262"/>
    </location>
</feature>
<keyword evidence="3" id="KW-0723">Serine/threonine-protein kinase</keyword>
<dbReference type="Proteomes" id="UP000886520">
    <property type="component" value="Chromosome 21"/>
</dbReference>
<dbReference type="PANTHER" id="PTHR43671:SF98">
    <property type="entry name" value="SERINE_THREONINE-PROTEIN KINASE NEK11"/>
    <property type="match status" value="1"/>
</dbReference>
<dbReference type="OrthoDB" id="248923at2759"/>
<proteinExistence type="inferred from homology"/>
<keyword evidence="4" id="KW-0808">Transferase</keyword>
<dbReference type="PROSITE" id="PS00108">
    <property type="entry name" value="PROTEIN_KINASE_ST"/>
    <property type="match status" value="1"/>
</dbReference>
<feature type="binding site" evidence="10">
    <location>
        <position position="37"/>
    </location>
    <ligand>
        <name>ATP</name>
        <dbReference type="ChEBI" id="CHEBI:30616"/>
    </ligand>
</feature>
<comment type="catalytic activity">
    <reaction evidence="9">
        <text>L-seryl-[protein] + ATP = O-phospho-L-seryl-[protein] + ADP + H(+)</text>
        <dbReference type="Rhea" id="RHEA:17989"/>
        <dbReference type="Rhea" id="RHEA-COMP:9863"/>
        <dbReference type="Rhea" id="RHEA-COMP:11604"/>
        <dbReference type="ChEBI" id="CHEBI:15378"/>
        <dbReference type="ChEBI" id="CHEBI:29999"/>
        <dbReference type="ChEBI" id="CHEBI:30616"/>
        <dbReference type="ChEBI" id="CHEBI:83421"/>
        <dbReference type="ChEBI" id="CHEBI:456216"/>
        <dbReference type="EC" id="2.7.11.1"/>
    </reaction>
</comment>
<evidence type="ECO:0000256" key="5">
    <source>
        <dbReference type="ARBA" id="ARBA00022741"/>
    </source>
</evidence>
<evidence type="ECO:0000259" key="12">
    <source>
        <dbReference type="PROSITE" id="PS50011"/>
    </source>
</evidence>
<dbReference type="InterPro" id="IPR017441">
    <property type="entry name" value="Protein_kinase_ATP_BS"/>
</dbReference>
<feature type="compositionally biased region" description="Low complexity" evidence="11">
    <location>
        <begin position="677"/>
        <end position="693"/>
    </location>
</feature>
<evidence type="ECO:0000256" key="9">
    <source>
        <dbReference type="ARBA" id="ARBA00048679"/>
    </source>
</evidence>
<keyword evidence="6" id="KW-0418">Kinase</keyword>
<evidence type="ECO:0000256" key="8">
    <source>
        <dbReference type="ARBA" id="ARBA00047899"/>
    </source>
</evidence>
<dbReference type="Pfam" id="PF00069">
    <property type="entry name" value="Pkinase"/>
    <property type="match status" value="1"/>
</dbReference>
<keyword evidence="5 10" id="KW-0547">Nucleotide-binding</keyword>
<evidence type="ECO:0000256" key="4">
    <source>
        <dbReference type="ARBA" id="ARBA00022679"/>
    </source>
</evidence>
<keyword evidence="14" id="KW-1185">Reference proteome</keyword>
<evidence type="ECO:0000313" key="14">
    <source>
        <dbReference type="Proteomes" id="UP000886520"/>
    </source>
</evidence>
<organism evidence="13 14">
    <name type="scientific">Adiantum capillus-veneris</name>
    <name type="common">Maidenhair fern</name>
    <dbReference type="NCBI Taxonomy" id="13818"/>
    <lineage>
        <taxon>Eukaryota</taxon>
        <taxon>Viridiplantae</taxon>
        <taxon>Streptophyta</taxon>
        <taxon>Embryophyta</taxon>
        <taxon>Tracheophyta</taxon>
        <taxon>Polypodiopsida</taxon>
        <taxon>Polypodiidae</taxon>
        <taxon>Polypodiales</taxon>
        <taxon>Pteridineae</taxon>
        <taxon>Pteridaceae</taxon>
        <taxon>Vittarioideae</taxon>
        <taxon>Adiantum</taxon>
    </lineage>
</organism>
<evidence type="ECO:0000313" key="13">
    <source>
        <dbReference type="EMBL" id="KAI5063063.1"/>
    </source>
</evidence>
<feature type="region of interest" description="Disordered" evidence="11">
    <location>
        <begin position="672"/>
        <end position="695"/>
    </location>
</feature>
<dbReference type="AlphaFoldDB" id="A0A9D4U8Q6"/>
<evidence type="ECO:0000256" key="10">
    <source>
        <dbReference type="PROSITE-ProRule" id="PRU10141"/>
    </source>
</evidence>
<evidence type="ECO:0000256" key="7">
    <source>
        <dbReference type="ARBA" id="ARBA00022840"/>
    </source>
</evidence>